<dbReference type="SUPFAM" id="SSF49695">
    <property type="entry name" value="gamma-Crystallin-like"/>
    <property type="match status" value="1"/>
</dbReference>
<evidence type="ECO:0000313" key="1">
    <source>
        <dbReference type="EMBL" id="KAF8910203.1"/>
    </source>
</evidence>
<accession>A0A9P5TSA5</accession>
<dbReference type="EMBL" id="JADNYJ010000007">
    <property type="protein sequence ID" value="KAF8910203.1"/>
    <property type="molecule type" value="Genomic_DNA"/>
</dbReference>
<reference evidence="1" key="1">
    <citation type="submission" date="2020-11" db="EMBL/GenBank/DDBJ databases">
        <authorList>
            <consortium name="DOE Joint Genome Institute"/>
            <person name="Ahrendt S."/>
            <person name="Riley R."/>
            <person name="Andreopoulos W."/>
            <person name="LaButti K."/>
            <person name="Pangilinan J."/>
            <person name="Ruiz-duenas F.J."/>
            <person name="Barrasa J.M."/>
            <person name="Sanchez-Garcia M."/>
            <person name="Camarero S."/>
            <person name="Miyauchi S."/>
            <person name="Serrano A."/>
            <person name="Linde D."/>
            <person name="Babiker R."/>
            <person name="Drula E."/>
            <person name="Ayuso-Fernandez I."/>
            <person name="Pacheco R."/>
            <person name="Padilla G."/>
            <person name="Ferreira P."/>
            <person name="Barriuso J."/>
            <person name="Kellner H."/>
            <person name="Castanera R."/>
            <person name="Alfaro M."/>
            <person name="Ramirez L."/>
            <person name="Pisabarro A.G."/>
            <person name="Kuo A."/>
            <person name="Tritt A."/>
            <person name="Lipzen A."/>
            <person name="He G."/>
            <person name="Yan M."/>
            <person name="Ng V."/>
            <person name="Cullen D."/>
            <person name="Martin F."/>
            <person name="Rosso M.-N."/>
            <person name="Henrissat B."/>
            <person name="Hibbett D."/>
            <person name="Martinez A.T."/>
            <person name="Grigoriev I.V."/>
        </authorList>
    </citation>
    <scope>NUCLEOTIDE SEQUENCE</scope>
    <source>
        <strain evidence="1">AH 44721</strain>
    </source>
</reference>
<protein>
    <submittedName>
        <fullName evidence="1">Uncharacterized protein</fullName>
    </submittedName>
</protein>
<organism evidence="1 2">
    <name type="scientific">Gymnopilus junonius</name>
    <name type="common">Spectacular rustgill mushroom</name>
    <name type="synonym">Gymnopilus spectabilis subsp. junonius</name>
    <dbReference type="NCBI Taxonomy" id="109634"/>
    <lineage>
        <taxon>Eukaryota</taxon>
        <taxon>Fungi</taxon>
        <taxon>Dikarya</taxon>
        <taxon>Basidiomycota</taxon>
        <taxon>Agaricomycotina</taxon>
        <taxon>Agaricomycetes</taxon>
        <taxon>Agaricomycetidae</taxon>
        <taxon>Agaricales</taxon>
        <taxon>Agaricineae</taxon>
        <taxon>Hymenogastraceae</taxon>
        <taxon>Gymnopilus</taxon>
    </lineage>
</organism>
<comment type="caution">
    <text evidence="1">The sequence shown here is derived from an EMBL/GenBank/DDBJ whole genome shotgun (WGS) entry which is preliminary data.</text>
</comment>
<name>A0A9P5TSA5_GYMJU</name>
<dbReference type="InterPro" id="IPR011024">
    <property type="entry name" value="G_crystallin-like"/>
</dbReference>
<proteinExistence type="predicted"/>
<keyword evidence="2" id="KW-1185">Reference proteome</keyword>
<gene>
    <name evidence="1" type="ORF">CPB84DRAFT_1764893</name>
</gene>
<dbReference type="Gene3D" id="2.60.20.10">
    <property type="entry name" value="Crystallins"/>
    <property type="match status" value="1"/>
</dbReference>
<dbReference type="Proteomes" id="UP000724874">
    <property type="component" value="Unassembled WGS sequence"/>
</dbReference>
<dbReference type="AlphaFoldDB" id="A0A9P5TSA5"/>
<evidence type="ECO:0000313" key="2">
    <source>
        <dbReference type="Proteomes" id="UP000724874"/>
    </source>
</evidence>
<dbReference type="OrthoDB" id="5401396at2759"/>
<sequence>MDYNLTLNLPSPYNSPFTSFLARVAHTLMLCTDKNFGGKCVFMHYSGHECINVPNNINDQISSVAPAGSGHSCTLCRDKDCGGPTFTLGAPIELLNNFNDQMSSFRCSS</sequence>